<protein>
    <recommendedName>
        <fullName evidence="6">S-protein homolog</fullName>
    </recommendedName>
</protein>
<feature type="signal peptide" evidence="6">
    <location>
        <begin position="1"/>
        <end position="18"/>
    </location>
</feature>
<dbReference type="GO" id="GO:0060320">
    <property type="term" value="P:rejection of self pollen"/>
    <property type="evidence" value="ECO:0007669"/>
    <property type="project" value="UniProtKB-KW"/>
</dbReference>
<dbReference type="GeneID" id="108807675"/>
<dbReference type="KEGG" id="rsz:108807675"/>
<accession>A0A6J0JKC0</accession>
<comment type="subcellular location">
    <subcellularLocation>
        <location evidence="1 6">Secreted</location>
    </subcellularLocation>
</comment>
<gene>
    <name evidence="8" type="primary">LOC108807675</name>
</gene>
<keyword evidence="5 6" id="KW-0732">Signal</keyword>
<organism evidence="7 8">
    <name type="scientific">Raphanus sativus</name>
    <name type="common">Radish</name>
    <name type="synonym">Raphanus raphanistrum var. sativus</name>
    <dbReference type="NCBI Taxonomy" id="3726"/>
    <lineage>
        <taxon>Eukaryota</taxon>
        <taxon>Viridiplantae</taxon>
        <taxon>Streptophyta</taxon>
        <taxon>Embryophyta</taxon>
        <taxon>Tracheophyta</taxon>
        <taxon>Spermatophyta</taxon>
        <taxon>Magnoliopsida</taxon>
        <taxon>eudicotyledons</taxon>
        <taxon>Gunneridae</taxon>
        <taxon>Pentapetalae</taxon>
        <taxon>rosids</taxon>
        <taxon>malvids</taxon>
        <taxon>Brassicales</taxon>
        <taxon>Brassicaceae</taxon>
        <taxon>Brassiceae</taxon>
        <taxon>Raphanus</taxon>
    </lineage>
</organism>
<evidence type="ECO:0000313" key="8">
    <source>
        <dbReference type="RefSeq" id="XP_018435436.1"/>
    </source>
</evidence>
<dbReference type="PANTHER" id="PTHR31232:SF31">
    <property type="entry name" value="PLANT SELF-INCOMPATIBILITY PROTEIN S1 FAMILY PROTEIN-RELATED"/>
    <property type="match status" value="1"/>
</dbReference>
<evidence type="ECO:0000256" key="3">
    <source>
        <dbReference type="ARBA" id="ARBA00022471"/>
    </source>
</evidence>
<sequence>MGSLVVLIGLLIMPMCICMTMSHAPNAFTPNGFDNPRTTVVIINDLGGSLPLRYHCKSKDDDLGDQTMPPRGSWFFEFKPSVFGNTQFYCSFSWGNELHYFDIYRQDRDRLFAKFGCRRCEWKIHKNGPCKLNKDNGMFDVCLPWN</sequence>
<dbReference type="GO" id="GO:0005576">
    <property type="term" value="C:extracellular region"/>
    <property type="evidence" value="ECO:0007669"/>
    <property type="project" value="UniProtKB-SubCell"/>
</dbReference>
<name>A0A6J0JKC0_RAPSA</name>
<dbReference type="OrthoDB" id="1024190at2759"/>
<proteinExistence type="inferred from homology"/>
<dbReference type="PANTHER" id="PTHR31232">
    <property type="match status" value="1"/>
</dbReference>
<keyword evidence="4 6" id="KW-0964">Secreted</keyword>
<keyword evidence="3 6" id="KW-0713">Self-incompatibility</keyword>
<comment type="similarity">
    <text evidence="2 6">Belongs to the plant self-incompatibility (S1) protein family.</text>
</comment>
<dbReference type="AlphaFoldDB" id="A0A6J0JKC0"/>
<dbReference type="Proteomes" id="UP000504610">
    <property type="component" value="Unplaced"/>
</dbReference>
<dbReference type="RefSeq" id="XP_018435436.1">
    <property type="nucleotide sequence ID" value="XM_018579934.1"/>
</dbReference>
<dbReference type="InterPro" id="IPR010264">
    <property type="entry name" value="Self-incomp_S1"/>
</dbReference>
<reference evidence="8" key="1">
    <citation type="submission" date="2025-08" db="UniProtKB">
        <authorList>
            <consortium name="RefSeq"/>
        </authorList>
    </citation>
    <scope>IDENTIFICATION</scope>
    <source>
        <tissue evidence="8">Leaf</tissue>
    </source>
</reference>
<dbReference type="Pfam" id="PF05938">
    <property type="entry name" value="Self-incomp_S1"/>
    <property type="match status" value="1"/>
</dbReference>
<evidence type="ECO:0000256" key="1">
    <source>
        <dbReference type="ARBA" id="ARBA00004613"/>
    </source>
</evidence>
<evidence type="ECO:0000256" key="2">
    <source>
        <dbReference type="ARBA" id="ARBA00005581"/>
    </source>
</evidence>
<feature type="chain" id="PRO_5027154500" description="S-protein homolog" evidence="6">
    <location>
        <begin position="19"/>
        <end position="146"/>
    </location>
</feature>
<keyword evidence="7" id="KW-1185">Reference proteome</keyword>
<evidence type="ECO:0000256" key="5">
    <source>
        <dbReference type="ARBA" id="ARBA00022729"/>
    </source>
</evidence>
<evidence type="ECO:0000256" key="6">
    <source>
        <dbReference type="RuleBase" id="RU367044"/>
    </source>
</evidence>
<evidence type="ECO:0000256" key="4">
    <source>
        <dbReference type="ARBA" id="ARBA00022525"/>
    </source>
</evidence>
<evidence type="ECO:0000313" key="7">
    <source>
        <dbReference type="Proteomes" id="UP000504610"/>
    </source>
</evidence>